<accession>A0A6N7XVJ1</accession>
<organism evidence="1 2">
    <name type="scientific">Olsenella porci</name>
    <dbReference type="NCBI Taxonomy" id="2652279"/>
    <lineage>
        <taxon>Bacteria</taxon>
        <taxon>Bacillati</taxon>
        <taxon>Actinomycetota</taxon>
        <taxon>Coriobacteriia</taxon>
        <taxon>Coriobacteriales</taxon>
        <taxon>Atopobiaceae</taxon>
        <taxon>Olsenella</taxon>
    </lineage>
</organism>
<evidence type="ECO:0000313" key="1">
    <source>
        <dbReference type="EMBL" id="MST73361.1"/>
    </source>
</evidence>
<proteinExistence type="predicted"/>
<sequence>MRFERDSAKSEGNMRKRKVSFEESIEIWDDPDLMVVHAKRKGEKRLMAIGRTYTMLLSVVHTEGGEETIRVISARRATERERKSHKRNAHR</sequence>
<dbReference type="InterPro" id="IPR007460">
    <property type="entry name" value="BrnT_toxin"/>
</dbReference>
<dbReference type="Proteomes" id="UP000469325">
    <property type="component" value="Unassembled WGS sequence"/>
</dbReference>
<dbReference type="RefSeq" id="WP_154436077.1">
    <property type="nucleotide sequence ID" value="NZ_VUNC01000009.1"/>
</dbReference>
<evidence type="ECO:0000313" key="2">
    <source>
        <dbReference type="Proteomes" id="UP000469325"/>
    </source>
</evidence>
<reference evidence="1 2" key="1">
    <citation type="submission" date="2019-08" db="EMBL/GenBank/DDBJ databases">
        <title>In-depth cultivation of the pig gut microbiome towards novel bacterial diversity and tailored functional studies.</title>
        <authorList>
            <person name="Wylensek D."/>
            <person name="Hitch T.C.A."/>
            <person name="Clavel T."/>
        </authorList>
    </citation>
    <scope>NUCLEOTIDE SEQUENCE [LARGE SCALE GENOMIC DNA]</scope>
    <source>
        <strain evidence="1 2">CA-Schmier-601-WT-1</strain>
    </source>
</reference>
<dbReference type="Pfam" id="PF04365">
    <property type="entry name" value="BrnT_toxin"/>
    <property type="match status" value="1"/>
</dbReference>
<dbReference type="AlphaFoldDB" id="A0A6N7XVJ1"/>
<gene>
    <name evidence="1" type="ORF">FYJ68_09650</name>
</gene>
<dbReference type="Gene3D" id="3.10.450.530">
    <property type="entry name" value="Ribonuclease toxin, BrnT, of type II toxin-antitoxin system"/>
    <property type="match status" value="1"/>
</dbReference>
<dbReference type="EMBL" id="VUNC01000009">
    <property type="protein sequence ID" value="MST73361.1"/>
    <property type="molecule type" value="Genomic_DNA"/>
</dbReference>
<dbReference type="InterPro" id="IPR038573">
    <property type="entry name" value="BrnT_sf"/>
</dbReference>
<protein>
    <submittedName>
        <fullName evidence="1">BrnT family toxin</fullName>
    </submittedName>
</protein>
<name>A0A6N7XVJ1_9ACTN</name>
<keyword evidence="2" id="KW-1185">Reference proteome</keyword>
<comment type="caution">
    <text evidence="1">The sequence shown here is derived from an EMBL/GenBank/DDBJ whole genome shotgun (WGS) entry which is preliminary data.</text>
</comment>